<dbReference type="Pfam" id="PF05656">
    <property type="entry name" value="DUF805"/>
    <property type="match status" value="1"/>
</dbReference>
<organism evidence="2 3">
    <name type="scientific">Cryobacterium sinapicolor</name>
    <dbReference type="NCBI Taxonomy" id="1259236"/>
    <lineage>
        <taxon>Bacteria</taxon>
        <taxon>Bacillati</taxon>
        <taxon>Actinomycetota</taxon>
        <taxon>Actinomycetes</taxon>
        <taxon>Micrococcales</taxon>
        <taxon>Microbacteriaceae</taxon>
        <taxon>Cryobacterium</taxon>
    </lineage>
</organism>
<keyword evidence="1" id="KW-1133">Transmembrane helix</keyword>
<sequence>MTFFQSIRTVFRKYADFTGTAARSEFWWWALFSTLVSVAIDIIADAATGSDTIIGALWALAVLLPSLAVAVRRLRDAGFSWAHLLWLLLPIVGCLITAVLCAQPPARSLATQPLATTITSTDTSQGMRS</sequence>
<gene>
    <name evidence="2" type="ORF">E3T28_12685</name>
</gene>
<dbReference type="Proteomes" id="UP000297853">
    <property type="component" value="Unassembled WGS sequence"/>
</dbReference>
<dbReference type="PANTHER" id="PTHR34980">
    <property type="entry name" value="INNER MEMBRANE PROTEIN-RELATED-RELATED"/>
    <property type="match status" value="1"/>
</dbReference>
<evidence type="ECO:0000256" key="1">
    <source>
        <dbReference type="SAM" id="Phobius"/>
    </source>
</evidence>
<comment type="caution">
    <text evidence="2">The sequence shown here is derived from an EMBL/GenBank/DDBJ whole genome shotgun (WGS) entry which is preliminary data.</text>
</comment>
<keyword evidence="1" id="KW-0812">Transmembrane</keyword>
<name>A0ABY2IWP4_9MICO</name>
<dbReference type="InterPro" id="IPR008523">
    <property type="entry name" value="DUF805"/>
</dbReference>
<dbReference type="RefSeq" id="WP_134431833.1">
    <property type="nucleotide sequence ID" value="NZ_SOGQ01000065.1"/>
</dbReference>
<evidence type="ECO:0000313" key="2">
    <source>
        <dbReference type="EMBL" id="TFC96406.1"/>
    </source>
</evidence>
<keyword evidence="1" id="KW-0472">Membrane</keyword>
<protein>
    <submittedName>
        <fullName evidence="2">DUF805 domain-containing protein</fullName>
    </submittedName>
</protein>
<dbReference type="EMBL" id="SOGQ01000065">
    <property type="protein sequence ID" value="TFC96406.1"/>
    <property type="molecule type" value="Genomic_DNA"/>
</dbReference>
<keyword evidence="3" id="KW-1185">Reference proteome</keyword>
<accession>A0ABY2IWP4</accession>
<reference evidence="2 3" key="1">
    <citation type="submission" date="2019-03" db="EMBL/GenBank/DDBJ databases">
        <title>Genomics of glacier-inhabiting Cryobacterium strains.</title>
        <authorList>
            <person name="Liu Q."/>
            <person name="Xin Y.-H."/>
        </authorList>
    </citation>
    <scope>NUCLEOTIDE SEQUENCE [LARGE SCALE GENOMIC DNA]</scope>
    <source>
        <strain evidence="2 3">TMT1-23-1</strain>
    </source>
</reference>
<feature type="transmembrane region" description="Helical" evidence="1">
    <location>
        <begin position="26"/>
        <end position="44"/>
    </location>
</feature>
<feature type="transmembrane region" description="Helical" evidence="1">
    <location>
        <begin position="53"/>
        <end position="71"/>
    </location>
</feature>
<feature type="transmembrane region" description="Helical" evidence="1">
    <location>
        <begin position="83"/>
        <end position="102"/>
    </location>
</feature>
<evidence type="ECO:0000313" key="3">
    <source>
        <dbReference type="Proteomes" id="UP000297853"/>
    </source>
</evidence>
<proteinExistence type="predicted"/>
<dbReference type="PANTHER" id="PTHR34980:SF2">
    <property type="entry name" value="INNER MEMBRANE PROTEIN YHAH-RELATED"/>
    <property type="match status" value="1"/>
</dbReference>